<accession>A0ABU3R1X9</accession>
<keyword evidence="4 5" id="KW-0413">Isomerase</keyword>
<dbReference type="InterPro" id="IPR034603">
    <property type="entry name" value="Dipeptide_epimerase"/>
</dbReference>
<proteinExistence type="inferred from homology"/>
<evidence type="ECO:0000313" key="7">
    <source>
        <dbReference type="EMBL" id="MDU0113502.1"/>
    </source>
</evidence>
<dbReference type="Gene3D" id="3.20.20.120">
    <property type="entry name" value="Enolase-like C-terminal domain"/>
    <property type="match status" value="1"/>
</dbReference>
<dbReference type="EC" id="5.1.1.-" evidence="5"/>
<dbReference type="InterPro" id="IPR036849">
    <property type="entry name" value="Enolase-like_C_sf"/>
</dbReference>
<evidence type="ECO:0000256" key="1">
    <source>
        <dbReference type="ARBA" id="ARBA00008031"/>
    </source>
</evidence>
<evidence type="ECO:0000256" key="3">
    <source>
        <dbReference type="ARBA" id="ARBA00022842"/>
    </source>
</evidence>
<keyword evidence="2 5" id="KW-0479">Metal-binding</keyword>
<evidence type="ECO:0000256" key="4">
    <source>
        <dbReference type="ARBA" id="ARBA00023235"/>
    </source>
</evidence>
<keyword evidence="8" id="KW-1185">Reference proteome</keyword>
<comment type="caution">
    <text evidence="7">The sequence shown here is derived from an EMBL/GenBank/DDBJ whole genome shotgun (WGS) entry which is preliminary data.</text>
</comment>
<evidence type="ECO:0000256" key="2">
    <source>
        <dbReference type="ARBA" id="ARBA00022723"/>
    </source>
</evidence>
<evidence type="ECO:0000313" key="8">
    <source>
        <dbReference type="Proteomes" id="UP001257914"/>
    </source>
</evidence>
<dbReference type="PANTHER" id="PTHR48073">
    <property type="entry name" value="O-SUCCINYLBENZOATE SYNTHASE-RELATED"/>
    <property type="match status" value="1"/>
</dbReference>
<evidence type="ECO:0000256" key="5">
    <source>
        <dbReference type="RuleBase" id="RU366006"/>
    </source>
</evidence>
<organism evidence="7 8">
    <name type="scientific">Psychrosphaera aquimarina</name>
    <dbReference type="NCBI Taxonomy" id="2044854"/>
    <lineage>
        <taxon>Bacteria</taxon>
        <taxon>Pseudomonadati</taxon>
        <taxon>Pseudomonadota</taxon>
        <taxon>Gammaproteobacteria</taxon>
        <taxon>Alteromonadales</taxon>
        <taxon>Pseudoalteromonadaceae</taxon>
        <taxon>Psychrosphaera</taxon>
    </lineage>
</organism>
<dbReference type="Pfam" id="PF13378">
    <property type="entry name" value="MR_MLE_C"/>
    <property type="match status" value="1"/>
</dbReference>
<dbReference type="SMART" id="SM00922">
    <property type="entry name" value="MR_MLE"/>
    <property type="match status" value="1"/>
</dbReference>
<evidence type="ECO:0000259" key="6">
    <source>
        <dbReference type="SMART" id="SM00922"/>
    </source>
</evidence>
<dbReference type="SFLD" id="SFLDS00001">
    <property type="entry name" value="Enolase"/>
    <property type="match status" value="1"/>
</dbReference>
<keyword evidence="3 5" id="KW-0460">Magnesium</keyword>
<reference evidence="7 8" key="1">
    <citation type="submission" date="2023-10" db="EMBL/GenBank/DDBJ databases">
        <title>Psychrosphaera aquimaarina strain SW33 isolated from seawater.</title>
        <authorList>
            <person name="Bayburt H."/>
            <person name="Kim J.M."/>
            <person name="Choi B.J."/>
            <person name="Jeon C.O."/>
        </authorList>
    </citation>
    <scope>NUCLEOTIDE SEQUENCE [LARGE SCALE GENOMIC DNA]</scope>
    <source>
        <strain evidence="7 8">KCTC 52743</strain>
    </source>
</reference>
<protein>
    <recommendedName>
        <fullName evidence="5">Dipeptide epimerase</fullName>
        <ecNumber evidence="5">5.1.1.-</ecNumber>
    </recommendedName>
</protein>
<dbReference type="Gene3D" id="3.30.390.10">
    <property type="entry name" value="Enolase-like, N-terminal domain"/>
    <property type="match status" value="1"/>
</dbReference>
<sequence>MKIKDIKIGIIKVPLTTPFKTAIRTVDSVEDLVIIIETDTGHLGYGEAPPTSVITGDTLASMQDAINNHIKPKILGVDIENLNFLCETIQSAMVNNLSAKAAVEIAIYDLWAQMLNLPLYKALGGGESKLTTDLTISVDYIDKMVSDAVIAIEQGYETLKIKVGKDIGLDIERVKAIHAAIDGKALIRLDANQGWTAKQSVHAIQTLENAGIHLELVEQPVKGRDIQGLKYVYDRVNTPIMADESSFDPRQVIELIQNQAADIINIKLMKTGGISRAIHIADIAANFGVECMMGCMLESSISVSAAAHVASAKSTSIQKIDLDGPMLCQYPSIEGGVIFDRSDITLNNSPGLGIKSVKDLILI</sequence>
<comment type="cofactor">
    <cofactor evidence="5">
        <name>Mg(2+)</name>
        <dbReference type="ChEBI" id="CHEBI:18420"/>
    </cofactor>
    <text evidence="5">Binds 1 Mg(2+) ion per subunit.</text>
</comment>
<dbReference type="SUPFAM" id="SSF54826">
    <property type="entry name" value="Enolase N-terminal domain-like"/>
    <property type="match status" value="1"/>
</dbReference>
<dbReference type="InterPro" id="IPR013342">
    <property type="entry name" value="Mandelate_racemase_C"/>
</dbReference>
<comment type="similarity">
    <text evidence="1 5">Belongs to the mandelate racemase/muconate lactonizing enzyme family.</text>
</comment>
<dbReference type="Proteomes" id="UP001257914">
    <property type="component" value="Unassembled WGS sequence"/>
</dbReference>
<dbReference type="PANTHER" id="PTHR48073:SF2">
    <property type="entry name" value="O-SUCCINYLBENZOATE SYNTHASE"/>
    <property type="match status" value="1"/>
</dbReference>
<dbReference type="SFLD" id="SFLDG00180">
    <property type="entry name" value="muconate_cycloisomerase"/>
    <property type="match status" value="1"/>
</dbReference>
<name>A0ABU3R1X9_9GAMM</name>
<dbReference type="RefSeq" id="WP_315947116.1">
    <property type="nucleotide sequence ID" value="NZ_JAWCUA010000007.1"/>
</dbReference>
<dbReference type="InterPro" id="IPR013341">
    <property type="entry name" value="Mandelate_racemase_N_dom"/>
</dbReference>
<dbReference type="SFLD" id="SFLDF00009">
    <property type="entry name" value="o-succinylbenzoate_synthase"/>
    <property type="match status" value="1"/>
</dbReference>
<gene>
    <name evidence="7" type="ORF">RT723_10935</name>
</gene>
<dbReference type="SUPFAM" id="SSF51604">
    <property type="entry name" value="Enolase C-terminal domain-like"/>
    <property type="match status" value="1"/>
</dbReference>
<dbReference type="InterPro" id="IPR029017">
    <property type="entry name" value="Enolase-like_N"/>
</dbReference>
<feature type="domain" description="Mandelate racemase/muconate lactonizing enzyme C-terminal" evidence="6">
    <location>
        <begin position="141"/>
        <end position="239"/>
    </location>
</feature>
<dbReference type="Pfam" id="PF02746">
    <property type="entry name" value="MR_MLE_N"/>
    <property type="match status" value="1"/>
</dbReference>
<dbReference type="EMBL" id="JAWCUA010000007">
    <property type="protein sequence ID" value="MDU0113502.1"/>
    <property type="molecule type" value="Genomic_DNA"/>
</dbReference>
<dbReference type="CDD" id="cd03319">
    <property type="entry name" value="L-Ala-DL-Glu_epimerase"/>
    <property type="match status" value="1"/>
</dbReference>
<dbReference type="InterPro" id="IPR029065">
    <property type="entry name" value="Enolase_C-like"/>
</dbReference>